<dbReference type="STRING" id="1684307.A0A316UCX5"/>
<dbReference type="EMBL" id="KZ819322">
    <property type="protein sequence ID" value="PWN23012.1"/>
    <property type="molecule type" value="Genomic_DNA"/>
</dbReference>
<reference evidence="14 15" key="1">
    <citation type="journal article" date="2018" name="Mol. Biol. Evol.">
        <title>Broad Genomic Sampling Reveals a Smut Pathogenic Ancestry of the Fungal Clade Ustilaginomycotina.</title>
        <authorList>
            <person name="Kijpornyongpan T."/>
            <person name="Mondo S.J."/>
            <person name="Barry K."/>
            <person name="Sandor L."/>
            <person name="Lee J."/>
            <person name="Lipzen A."/>
            <person name="Pangilinan J."/>
            <person name="LaButti K."/>
            <person name="Hainaut M."/>
            <person name="Henrissat B."/>
            <person name="Grigoriev I.V."/>
            <person name="Spatafora J.W."/>
            <person name="Aime M.C."/>
        </authorList>
    </citation>
    <scope>NUCLEOTIDE SEQUENCE [LARGE SCALE GENOMIC DNA]</scope>
    <source>
        <strain evidence="14 15">MCA 4718</strain>
    </source>
</reference>
<dbReference type="SUPFAM" id="SSF51246">
    <property type="entry name" value="Rudiment single hybrid motif"/>
    <property type="match status" value="1"/>
</dbReference>
<dbReference type="Gene3D" id="3.40.50.1970">
    <property type="match status" value="1"/>
</dbReference>
<dbReference type="HAMAP" id="MF_01929">
    <property type="entry name" value="PurE_classI"/>
    <property type="match status" value="1"/>
</dbReference>
<dbReference type="GO" id="GO:0005524">
    <property type="term" value="F:ATP binding"/>
    <property type="evidence" value="ECO:0007669"/>
    <property type="project" value="UniProtKB-UniRule"/>
</dbReference>
<dbReference type="Pfam" id="PF02222">
    <property type="entry name" value="ATP-grasp"/>
    <property type="match status" value="1"/>
</dbReference>
<comment type="similarity">
    <text evidence="3 11">In the C-terminal section; belongs to the AIR carboxylase family. Class I subfamily.</text>
</comment>
<dbReference type="GO" id="GO:0046872">
    <property type="term" value="F:metal ion binding"/>
    <property type="evidence" value="ECO:0007669"/>
    <property type="project" value="InterPro"/>
</dbReference>
<dbReference type="EC" id="4.1.1.21" evidence="4 11"/>
<dbReference type="InterPro" id="IPR011761">
    <property type="entry name" value="ATP-grasp"/>
</dbReference>
<dbReference type="InterPro" id="IPR005875">
    <property type="entry name" value="PurK"/>
</dbReference>
<comment type="catalytic activity">
    <reaction evidence="1 11">
        <text>5-amino-1-(5-phospho-D-ribosyl)imidazole-4-carboxylate + H(+) = 5-amino-1-(5-phospho-beta-D-ribosyl)imidazole + CO2</text>
        <dbReference type="Rhea" id="RHEA:10792"/>
        <dbReference type="ChEBI" id="CHEBI:15378"/>
        <dbReference type="ChEBI" id="CHEBI:16526"/>
        <dbReference type="ChEBI" id="CHEBI:77657"/>
        <dbReference type="ChEBI" id="CHEBI:137981"/>
        <dbReference type="EC" id="4.1.1.21"/>
    </reaction>
</comment>
<dbReference type="Gene3D" id="3.30.470.20">
    <property type="entry name" value="ATP-grasp fold, B domain"/>
    <property type="match status" value="1"/>
</dbReference>
<proteinExistence type="inferred from homology"/>
<dbReference type="SUPFAM" id="SSF56059">
    <property type="entry name" value="Glutathione synthetase ATP-binding domain-like"/>
    <property type="match status" value="1"/>
</dbReference>
<evidence type="ECO:0000256" key="7">
    <source>
        <dbReference type="ARBA" id="ARBA00022755"/>
    </source>
</evidence>
<protein>
    <recommendedName>
        <fullName evidence="5 11">Phosphoribosylaminoimidazole carboxylase</fullName>
        <ecNumber evidence="4 11">4.1.1.21</ecNumber>
    </recommendedName>
</protein>
<dbReference type="InterPro" id="IPR016185">
    <property type="entry name" value="PreATP-grasp_dom_sf"/>
</dbReference>
<comment type="pathway">
    <text evidence="2 11">Purine metabolism; IMP biosynthesis via de novo pathway; 5-amino-1-(5-phospho-D-ribosyl)imidazole-4-carboxylate from 5-amino-1-(5-phospho-D-ribosyl)imidazole (carboxylase route): step 1/1.</text>
</comment>
<dbReference type="Pfam" id="PF22660">
    <property type="entry name" value="RS_preATP-grasp-like"/>
    <property type="match status" value="1"/>
</dbReference>
<dbReference type="InterPro" id="IPR011054">
    <property type="entry name" value="Rudment_hybrid_motif"/>
</dbReference>
<dbReference type="Gene3D" id="3.40.50.20">
    <property type="match status" value="1"/>
</dbReference>
<dbReference type="Pfam" id="PF00731">
    <property type="entry name" value="AIRC"/>
    <property type="match status" value="1"/>
</dbReference>
<dbReference type="OrthoDB" id="15425at2759"/>
<dbReference type="InterPro" id="IPR040686">
    <property type="entry name" value="PurK_C"/>
</dbReference>
<dbReference type="PANTHER" id="PTHR11609:SF5">
    <property type="entry name" value="PHOSPHORIBOSYLAMINOIMIDAZOLE CARBOXYLASE"/>
    <property type="match status" value="1"/>
</dbReference>
<evidence type="ECO:0000256" key="11">
    <source>
        <dbReference type="PIRNR" id="PIRNR001340"/>
    </source>
</evidence>
<dbReference type="InterPro" id="IPR003135">
    <property type="entry name" value="ATP-grasp_carboxylate-amine"/>
</dbReference>
<keyword evidence="7 11" id="KW-0658">Purine biosynthesis</keyword>
<dbReference type="InterPro" id="IPR016301">
    <property type="entry name" value="Ade2_fungi/plant"/>
</dbReference>
<accession>A0A316UCX5</accession>
<dbReference type="GeneID" id="37012547"/>
<evidence type="ECO:0000313" key="14">
    <source>
        <dbReference type="EMBL" id="PWN23012.1"/>
    </source>
</evidence>
<evidence type="ECO:0000256" key="5">
    <source>
        <dbReference type="ARBA" id="ARBA00021059"/>
    </source>
</evidence>
<evidence type="ECO:0000256" key="1">
    <source>
        <dbReference type="ARBA" id="ARBA00001244"/>
    </source>
</evidence>
<evidence type="ECO:0000256" key="10">
    <source>
        <dbReference type="ARBA" id="ARBA00023239"/>
    </source>
</evidence>
<evidence type="ECO:0000256" key="9">
    <source>
        <dbReference type="ARBA" id="ARBA00022840"/>
    </source>
</evidence>
<dbReference type="InterPro" id="IPR054350">
    <property type="entry name" value="PurT/PurK_preATP-grasp"/>
</dbReference>
<dbReference type="Pfam" id="PF17769">
    <property type="entry name" value="PurK_C"/>
    <property type="match status" value="1"/>
</dbReference>
<dbReference type="SMART" id="SM01001">
    <property type="entry name" value="AIRC"/>
    <property type="match status" value="1"/>
</dbReference>
<keyword evidence="6 11" id="KW-0547">Nucleotide-binding</keyword>
<name>A0A316UCX5_9BASI</name>
<dbReference type="FunFam" id="3.40.50.1970:FF:000013">
    <property type="entry name" value="Phosphoribosylaminoimidazole carboxylase"/>
    <property type="match status" value="1"/>
</dbReference>
<dbReference type="Proteomes" id="UP000245942">
    <property type="component" value="Unassembled WGS sequence"/>
</dbReference>
<dbReference type="AlphaFoldDB" id="A0A316UCX5"/>
<feature type="compositionally biased region" description="Low complexity" evidence="12">
    <location>
        <begin position="441"/>
        <end position="456"/>
    </location>
</feature>
<keyword evidence="15" id="KW-1185">Reference proteome</keyword>
<sequence length="632" mass="66989">MESRVVGVLGAGQLGRMFVEAASRLNVQVRLLDVGPSAPAKQISFVPAADGTTSEHVDGAFTDGEKIKELAKKVDVLTIEIEHVNASQLQTVLDEGIVKEVHPLPSTIALIQDKYAQKKHLVAQGLPVADFVAVGGESLQGTSASAQIEGVAAAGKQFGFPLMLKSRTQAYDGKGNFVVKEAGNAEEGVKALGNGSRGLYAEKWAPFVKEVAVMVVRSSTGEVRAYPAVETIHRDNICHTVTAPIRTSDPRIPQQAREIAERAVATFGGAGVFGVELFLMADGQLLINEIAPRPHNSGHYTIEAAETSQYENHLRAILGLPLGSTALKVPSTAMVNILGLSDLDTDKDAIVKTMAPAVASLAVPGATVHLYGKVGCRKGRKIGHITVVAQSDAELHQRMEPILHALETATEAARSGSQLPAELTLKGACQSEENRRQEYGSASTSSLSPLKPTPQSALDFKHPHPLVGIIMGSDSDLPVMLPAAQILKKFNVPFELTIVSAHRTPDRMREYSRSAPSRGLRAIIAGAGGAAHLPGMVAAQTPLPVIGVPVKGSVLDGVDSLHSIVQMPRGVPVASVAINNSTNAALLAIRILGAADPRYLGVMQQYMDEMEAEVMGKVEKLSEVGWDYVVKK</sequence>
<evidence type="ECO:0000256" key="12">
    <source>
        <dbReference type="SAM" id="MobiDB-lite"/>
    </source>
</evidence>
<dbReference type="PANTHER" id="PTHR11609">
    <property type="entry name" value="PURINE BIOSYNTHESIS PROTEIN 6/7, PUR6/7"/>
    <property type="match status" value="1"/>
</dbReference>
<dbReference type="NCBIfam" id="TIGR01161">
    <property type="entry name" value="purK"/>
    <property type="match status" value="1"/>
</dbReference>
<dbReference type="FunFam" id="3.30.470.20:FF:000037">
    <property type="entry name" value="Phosphoribosylaminoimidazole carboxylase, chloroplastic"/>
    <property type="match status" value="1"/>
</dbReference>
<dbReference type="InterPro" id="IPR033747">
    <property type="entry name" value="PurE_ClassI"/>
</dbReference>
<dbReference type="GO" id="GO:0004638">
    <property type="term" value="F:phosphoribosylaminoimidazole carboxylase activity"/>
    <property type="evidence" value="ECO:0007669"/>
    <property type="project" value="UniProtKB-UniRule"/>
</dbReference>
<gene>
    <name evidence="14" type="ORF">BCV69DRAFT_266573</name>
</gene>
<evidence type="ECO:0000313" key="15">
    <source>
        <dbReference type="Proteomes" id="UP000245942"/>
    </source>
</evidence>
<feature type="region of interest" description="Disordered" evidence="12">
    <location>
        <begin position="433"/>
        <end position="458"/>
    </location>
</feature>
<dbReference type="SUPFAM" id="SSF52255">
    <property type="entry name" value="N5-CAIR mutase (phosphoribosylaminoimidazole carboxylase, PurE)"/>
    <property type="match status" value="1"/>
</dbReference>
<keyword evidence="9 11" id="KW-0067">ATP-binding</keyword>
<dbReference type="GO" id="GO:0006189">
    <property type="term" value="P:'de novo' IMP biosynthetic process"/>
    <property type="evidence" value="ECO:0007669"/>
    <property type="project" value="UniProtKB-UniRule"/>
</dbReference>
<dbReference type="InterPro" id="IPR013815">
    <property type="entry name" value="ATP_grasp_subdomain_1"/>
</dbReference>
<dbReference type="PROSITE" id="PS50975">
    <property type="entry name" value="ATP_GRASP"/>
    <property type="match status" value="1"/>
</dbReference>
<dbReference type="RefSeq" id="XP_025350172.1">
    <property type="nucleotide sequence ID" value="XM_025490813.1"/>
</dbReference>
<evidence type="ECO:0000256" key="3">
    <source>
        <dbReference type="ARBA" id="ARBA00006114"/>
    </source>
</evidence>
<dbReference type="InterPro" id="IPR000031">
    <property type="entry name" value="PurE_dom"/>
</dbReference>
<dbReference type="Gene3D" id="3.30.1490.20">
    <property type="entry name" value="ATP-grasp fold, A domain"/>
    <property type="match status" value="1"/>
</dbReference>
<dbReference type="NCBIfam" id="NF004679">
    <property type="entry name" value="PRK06019.1-5"/>
    <property type="match status" value="1"/>
</dbReference>
<evidence type="ECO:0000256" key="6">
    <source>
        <dbReference type="ARBA" id="ARBA00022741"/>
    </source>
</evidence>
<evidence type="ECO:0000256" key="2">
    <source>
        <dbReference type="ARBA" id="ARBA00004747"/>
    </source>
</evidence>
<dbReference type="HAMAP" id="MF_01928">
    <property type="entry name" value="PurK"/>
    <property type="match status" value="1"/>
</dbReference>
<dbReference type="NCBIfam" id="TIGR01162">
    <property type="entry name" value="purE"/>
    <property type="match status" value="1"/>
</dbReference>
<keyword evidence="8 11" id="KW-0210">Decarboxylase</keyword>
<organism evidence="14 15">
    <name type="scientific">Pseudomicrostroma glucosiphilum</name>
    <dbReference type="NCBI Taxonomy" id="1684307"/>
    <lineage>
        <taxon>Eukaryota</taxon>
        <taxon>Fungi</taxon>
        <taxon>Dikarya</taxon>
        <taxon>Basidiomycota</taxon>
        <taxon>Ustilaginomycotina</taxon>
        <taxon>Exobasidiomycetes</taxon>
        <taxon>Microstromatales</taxon>
        <taxon>Microstromatales incertae sedis</taxon>
        <taxon>Pseudomicrostroma</taxon>
    </lineage>
</organism>
<dbReference type="PIRSF" id="PIRSF001340">
    <property type="entry name" value="AIR_carboxylase"/>
    <property type="match status" value="1"/>
</dbReference>
<evidence type="ECO:0000256" key="8">
    <source>
        <dbReference type="ARBA" id="ARBA00022793"/>
    </source>
</evidence>
<dbReference type="UniPathway" id="UPA00074">
    <property type="reaction ID" value="UER00130"/>
</dbReference>
<evidence type="ECO:0000256" key="4">
    <source>
        <dbReference type="ARBA" id="ARBA00012329"/>
    </source>
</evidence>
<feature type="domain" description="ATP-grasp" evidence="13">
    <location>
        <begin position="118"/>
        <end position="318"/>
    </location>
</feature>
<evidence type="ECO:0000259" key="13">
    <source>
        <dbReference type="PROSITE" id="PS50975"/>
    </source>
</evidence>
<dbReference type="SUPFAM" id="SSF52440">
    <property type="entry name" value="PreATP-grasp domain"/>
    <property type="match status" value="1"/>
</dbReference>
<keyword evidence="10 11" id="KW-0456">Lyase</keyword>